<organism evidence="2 3">
    <name type="scientific">Litorihabitans aurantiacus</name>
    <dbReference type="NCBI Taxonomy" id="1930061"/>
    <lineage>
        <taxon>Bacteria</taxon>
        <taxon>Bacillati</taxon>
        <taxon>Actinomycetota</taxon>
        <taxon>Actinomycetes</taxon>
        <taxon>Micrococcales</taxon>
        <taxon>Beutenbergiaceae</taxon>
        <taxon>Litorihabitans</taxon>
    </lineage>
</organism>
<evidence type="ECO:0000313" key="2">
    <source>
        <dbReference type="EMBL" id="GMA32045.1"/>
    </source>
</evidence>
<feature type="transmembrane region" description="Helical" evidence="1">
    <location>
        <begin position="36"/>
        <end position="56"/>
    </location>
</feature>
<keyword evidence="1" id="KW-1133">Transmembrane helix</keyword>
<dbReference type="AlphaFoldDB" id="A0AA37XFV3"/>
<dbReference type="Proteomes" id="UP001157161">
    <property type="component" value="Unassembled WGS sequence"/>
</dbReference>
<name>A0AA37XFV3_9MICO</name>
<sequence>MNRRAGVTTTRVRRVLAVLRDGPGAQVPGDGERGSAVVEFLGGAVVLVVPLVYLVLTLAQLQAAAFAAEGAARDTGRIVATADDPERAGELAAIGVELAFADQGIEVDGADALAVRCAPSCSAPGAVATVRIAADVPLPWWPGGALTVPVTAEAVTVIDSYRVRS</sequence>
<evidence type="ECO:0008006" key="4">
    <source>
        <dbReference type="Google" id="ProtNLM"/>
    </source>
</evidence>
<gene>
    <name evidence="2" type="ORF">GCM10025875_20370</name>
</gene>
<keyword evidence="1" id="KW-0812">Transmembrane</keyword>
<proteinExistence type="predicted"/>
<comment type="caution">
    <text evidence="2">The sequence shown here is derived from an EMBL/GenBank/DDBJ whole genome shotgun (WGS) entry which is preliminary data.</text>
</comment>
<keyword evidence="1" id="KW-0472">Membrane</keyword>
<evidence type="ECO:0000256" key="1">
    <source>
        <dbReference type="SAM" id="Phobius"/>
    </source>
</evidence>
<reference evidence="2" key="1">
    <citation type="journal article" date="2014" name="Int. J. Syst. Evol. Microbiol.">
        <title>Complete genome sequence of Corynebacterium casei LMG S-19264T (=DSM 44701T), isolated from a smear-ripened cheese.</title>
        <authorList>
            <consortium name="US DOE Joint Genome Institute (JGI-PGF)"/>
            <person name="Walter F."/>
            <person name="Albersmeier A."/>
            <person name="Kalinowski J."/>
            <person name="Ruckert C."/>
        </authorList>
    </citation>
    <scope>NUCLEOTIDE SEQUENCE</scope>
    <source>
        <strain evidence="2">NBRC 112290</strain>
    </source>
</reference>
<protein>
    <recommendedName>
        <fullName evidence="4">Flp pilus assembly protein TadG</fullName>
    </recommendedName>
</protein>
<dbReference type="EMBL" id="BSUM01000001">
    <property type="protein sequence ID" value="GMA32045.1"/>
    <property type="molecule type" value="Genomic_DNA"/>
</dbReference>
<reference evidence="2" key="2">
    <citation type="submission" date="2023-02" db="EMBL/GenBank/DDBJ databases">
        <authorList>
            <person name="Sun Q."/>
            <person name="Mori K."/>
        </authorList>
    </citation>
    <scope>NUCLEOTIDE SEQUENCE</scope>
    <source>
        <strain evidence="2">NBRC 112290</strain>
    </source>
</reference>
<accession>A0AA37XFV3</accession>
<evidence type="ECO:0000313" key="3">
    <source>
        <dbReference type="Proteomes" id="UP001157161"/>
    </source>
</evidence>
<keyword evidence="3" id="KW-1185">Reference proteome</keyword>